<dbReference type="Pfam" id="PF23386">
    <property type="entry name" value="NPP-6_helical"/>
    <property type="match status" value="1"/>
</dbReference>
<dbReference type="InterPro" id="IPR059141">
    <property type="entry name" value="Beta-prop_Nup120_160"/>
</dbReference>
<evidence type="ECO:0000256" key="2">
    <source>
        <dbReference type="ARBA" id="ARBA00022448"/>
    </source>
</evidence>
<feature type="region of interest" description="Disordered" evidence="4">
    <location>
        <begin position="630"/>
        <end position="661"/>
    </location>
</feature>
<dbReference type="GO" id="GO:0017056">
    <property type="term" value="F:structural constituent of nuclear pore"/>
    <property type="evidence" value="ECO:0007669"/>
    <property type="project" value="TreeGrafter"/>
</dbReference>
<keyword evidence="2" id="KW-0813">Transport</keyword>
<evidence type="ECO:0000259" key="6">
    <source>
        <dbReference type="Pfam" id="PF23347"/>
    </source>
</evidence>
<sequence>MGLQEKQRELCLSIQVSELNFFLGNFMNCSDAPLHSSKRSVASSSGISVFPHSPQFADRFIVWRAIGQKLYLEERSTKYSVIGGAICFDFCRTSVLSGTSIEISDDAILCIVVPTQSTTHRFYVRLNPERANPTSQEVNSFLDQIVEKDIHAEYHTAYQLSTNGHPIRASVIQQGATTKVAYCMEEGSLVVVNLGAYGENDHTECVLKDGGIIKLIMGKSSASERVADVAGLNKGSSAGHLQHTFYAIYCDSTLKAWNADKRTNYYLTLSDSAELSMHRNGASEDRGDQELRYLVRCRRLTDRLSLVVAAVNTNSRTRFHFIQDNGSSLNAIGSFDTQNNEQLIDFGIVNEEDALIRLWAVWGTPNMANDYSMKSVYVHPNPDSNSPSALAASRGIVIGVWRPVSLAPKWRGLSAKLSSSELHDMIFNIDAHPFDVVHRAVQVTCDGFPCEVEHGDWWGLVKHAETYKSTAEFDAKYKQRSRSNMLTQAVVSGVDVQKEAEHRFYQKLASCCLQFEEGSTCPIGLGFIDEEDISIAALIFQDRFCVLQDADFALSAALVDCNEAPLVSAIEESRRKTVNSDDTDSSSDSEDLSAGASLSLASASAISNGITKDALHLARSFIKTDNSMIRQASRTGHEQQPMDTEEEAENTSMEIDVVPPKPSRSKWTGSFVRSLLAASLRIDVSRRIRFCVTMIKFFEALEKSPRIKPQLLSEFPEVISQLKNYYIGLKKVDDQLKMIMPKAGPRMCVASWIFSHSDPLDLLVAQAEKRGRTAELHDLGQFISAVVDVAIACLWPTSPLLCIPMLMAKHEMYTALKSICETALDAPPELQSAWRFYSAIAYSGIGQPMKAMNAFLEASHGINQDGLQNALAMWIAQGAQVPHQAQPVQLAQYFIVAIRILQEHNHGQEVIDMASKALGHLKGNTDTVCKSRIQSTLFKQLISKAKWADALEVVRHVEPADRRIFMDELLTCMIRVKQWKTITETDFGEMTKEVEDFLWTRARAQDVNAEPHLYDLLYNICISRKDYRTAAMVHYEFAQHLAAAVQSNEILEKRFGYLGFVLNSFEQIEFEDDRYIIFPEIVYVTDPVTGETQEKQRTAVLREEDIYREFVLADARCALVRFGTPSSDPREILENLLENKLFDGAFDICKYFSLSFFDMIHAVTVAAIDVTVDAEYDPRKAFVQQPTWIRNNRRHLRVDCAEENDAWWMVHSYMRDICLETPCDSRPFRAAVTALLSYGQTIPKWLNDDYFEHDAADYLRCLVDYGKITEGMQLAVQLIDREMAKLTSVDNSTFLPYNAIDELLSLHKKQTDAGTQSEELLRTLNEKLRIYFVRVNSFERAALFSSAN</sequence>
<evidence type="ECO:0000313" key="8">
    <source>
        <dbReference type="EMBL" id="PAV76899.1"/>
    </source>
</evidence>
<gene>
    <name evidence="8" type="ORF">WR25_26782</name>
</gene>
<comment type="subcellular location">
    <subcellularLocation>
        <location evidence="1">Nucleus</location>
    </subcellularLocation>
</comment>
<dbReference type="InterPro" id="IPR056536">
    <property type="entry name" value="TPR_NUP160_C"/>
</dbReference>
<evidence type="ECO:0000256" key="3">
    <source>
        <dbReference type="ARBA" id="ARBA00023242"/>
    </source>
</evidence>
<dbReference type="Pfam" id="PF23354">
    <property type="entry name" value="TPR_NUP160_120_M"/>
    <property type="match status" value="1"/>
</dbReference>
<evidence type="ECO:0000256" key="4">
    <source>
        <dbReference type="SAM" id="MobiDB-lite"/>
    </source>
</evidence>
<evidence type="ECO:0000256" key="1">
    <source>
        <dbReference type="ARBA" id="ARBA00004123"/>
    </source>
</evidence>
<dbReference type="EMBL" id="LIAE01007801">
    <property type="protein sequence ID" value="PAV76899.1"/>
    <property type="molecule type" value="Genomic_DNA"/>
</dbReference>
<feature type="domain" description="Nucleoporin Nup120/160 beta-propeller" evidence="5">
    <location>
        <begin position="59"/>
        <end position="550"/>
    </location>
</feature>
<feature type="domain" description="NUP160 middle TPR" evidence="7">
    <location>
        <begin position="795"/>
        <end position="1055"/>
    </location>
</feature>
<organism evidence="8 9">
    <name type="scientific">Diploscapter pachys</name>
    <dbReference type="NCBI Taxonomy" id="2018661"/>
    <lineage>
        <taxon>Eukaryota</taxon>
        <taxon>Metazoa</taxon>
        <taxon>Ecdysozoa</taxon>
        <taxon>Nematoda</taxon>
        <taxon>Chromadorea</taxon>
        <taxon>Rhabditida</taxon>
        <taxon>Rhabditina</taxon>
        <taxon>Rhabditomorpha</taxon>
        <taxon>Rhabditoidea</taxon>
        <taxon>Rhabditidae</taxon>
        <taxon>Diploscapter</taxon>
    </lineage>
</organism>
<dbReference type="InterPro" id="IPR021717">
    <property type="entry name" value="Nucleoporin_Nup160"/>
</dbReference>
<dbReference type="STRING" id="2018661.A0A2A2KSK6"/>
<name>A0A2A2KSK6_9BILA</name>
<dbReference type="PANTHER" id="PTHR21286">
    <property type="entry name" value="NUCLEAR PORE COMPLEX PROTEIN NUP160"/>
    <property type="match status" value="1"/>
</dbReference>
<proteinExistence type="predicted"/>
<evidence type="ECO:0000313" key="9">
    <source>
        <dbReference type="Proteomes" id="UP000218231"/>
    </source>
</evidence>
<accession>A0A2A2KSK6</accession>
<feature type="domain" description="NUP160 C-terminal TPR" evidence="6">
    <location>
        <begin position="1104"/>
        <end position="1338"/>
    </location>
</feature>
<dbReference type="PANTHER" id="PTHR21286:SF0">
    <property type="entry name" value="NUCLEAR PORE COMPLEX PROTEIN NUP160"/>
    <property type="match status" value="1"/>
</dbReference>
<evidence type="ECO:0000259" key="5">
    <source>
        <dbReference type="Pfam" id="PF11715"/>
    </source>
</evidence>
<keyword evidence="9" id="KW-1185">Reference proteome</keyword>
<comment type="caution">
    <text evidence="8">The sequence shown here is derived from an EMBL/GenBank/DDBJ whole genome shotgun (WGS) entry which is preliminary data.</text>
</comment>
<dbReference type="Pfam" id="PF11715">
    <property type="entry name" value="Beta-prop_Nup120_160"/>
    <property type="match status" value="1"/>
</dbReference>
<reference evidence="8 9" key="1">
    <citation type="journal article" date="2017" name="Curr. Biol.">
        <title>Genome architecture and evolution of a unichromosomal asexual nematode.</title>
        <authorList>
            <person name="Fradin H."/>
            <person name="Zegar C."/>
            <person name="Gutwein M."/>
            <person name="Lucas J."/>
            <person name="Kovtun M."/>
            <person name="Corcoran D."/>
            <person name="Baugh L.R."/>
            <person name="Kiontke K."/>
            <person name="Gunsalus K."/>
            <person name="Fitch D.H."/>
            <person name="Piano F."/>
        </authorList>
    </citation>
    <scope>NUCLEOTIDE SEQUENCE [LARGE SCALE GENOMIC DNA]</scope>
    <source>
        <strain evidence="8">PF1309</strain>
    </source>
</reference>
<dbReference type="OrthoDB" id="5792595at2759"/>
<dbReference type="InterPro" id="IPR056535">
    <property type="entry name" value="TPR_NUP160_M"/>
</dbReference>
<dbReference type="Proteomes" id="UP000218231">
    <property type="component" value="Unassembled WGS sequence"/>
</dbReference>
<keyword evidence="3" id="KW-0539">Nucleus</keyword>
<protein>
    <submittedName>
        <fullName evidence="8">Uncharacterized protein</fullName>
    </submittedName>
</protein>
<evidence type="ECO:0000259" key="7">
    <source>
        <dbReference type="Pfam" id="PF23354"/>
    </source>
</evidence>
<dbReference type="GO" id="GO:0005643">
    <property type="term" value="C:nuclear pore"/>
    <property type="evidence" value="ECO:0007669"/>
    <property type="project" value="UniProtKB-ARBA"/>
</dbReference>
<dbReference type="Pfam" id="PF23347">
    <property type="entry name" value="TPR_Nup160_C"/>
    <property type="match status" value="1"/>
</dbReference>